<organism evidence="2 3">
    <name type="scientific">Colletotrichum destructivum</name>
    <dbReference type="NCBI Taxonomy" id="34406"/>
    <lineage>
        <taxon>Eukaryota</taxon>
        <taxon>Fungi</taxon>
        <taxon>Dikarya</taxon>
        <taxon>Ascomycota</taxon>
        <taxon>Pezizomycotina</taxon>
        <taxon>Sordariomycetes</taxon>
        <taxon>Hypocreomycetidae</taxon>
        <taxon>Glomerellales</taxon>
        <taxon>Glomerellaceae</taxon>
        <taxon>Colletotrichum</taxon>
        <taxon>Colletotrichum destructivum species complex</taxon>
    </lineage>
</organism>
<evidence type="ECO:0000256" key="1">
    <source>
        <dbReference type="SAM" id="MobiDB-lite"/>
    </source>
</evidence>
<proteinExistence type="predicted"/>
<dbReference type="AlphaFoldDB" id="A0AAX4IAX9"/>
<accession>A0AAX4IAX9</accession>
<dbReference type="GeneID" id="87941967"/>
<dbReference type="Proteomes" id="UP001322277">
    <property type="component" value="Chromosome 3"/>
</dbReference>
<evidence type="ECO:0000313" key="2">
    <source>
        <dbReference type="EMBL" id="WQF80450.1"/>
    </source>
</evidence>
<protein>
    <submittedName>
        <fullName evidence="2">Uncharacterized protein</fullName>
    </submittedName>
</protein>
<keyword evidence="3" id="KW-1185">Reference proteome</keyword>
<sequence>MKAVTSVKCQVSCVGVPYRRYGQTLYPIFKSAGLTRVSRPFGGPWTAFVSVHAGGTSPCNGTQGLDSTEDPPDQYSLDLPQLSPASVPPPALASGRTARRKDARASPAELFLIADS</sequence>
<dbReference type="KEGG" id="cdet:87941967"/>
<dbReference type="EMBL" id="CP137307">
    <property type="protein sequence ID" value="WQF80450.1"/>
    <property type="molecule type" value="Genomic_DNA"/>
</dbReference>
<dbReference type="RefSeq" id="XP_062777674.1">
    <property type="nucleotide sequence ID" value="XM_062921623.1"/>
</dbReference>
<gene>
    <name evidence="2" type="ORF">CDEST_05464</name>
</gene>
<reference evidence="3" key="1">
    <citation type="journal article" date="2023" name="bioRxiv">
        <title>Complete genome of the Medicago anthracnose fungus, Colletotrichum destructivum, reveals a mini-chromosome-like region within a core chromosome.</title>
        <authorList>
            <person name="Lapalu N."/>
            <person name="Simon A."/>
            <person name="Lu A."/>
            <person name="Plaumann P.-L."/>
            <person name="Amselem J."/>
            <person name="Pigne S."/>
            <person name="Auger A."/>
            <person name="Koch C."/>
            <person name="Dallery J.-F."/>
            <person name="O'Connell R.J."/>
        </authorList>
    </citation>
    <scope>NUCLEOTIDE SEQUENCE [LARGE SCALE GENOMIC DNA]</scope>
    <source>
        <strain evidence="3">CBS 520.97</strain>
    </source>
</reference>
<evidence type="ECO:0000313" key="3">
    <source>
        <dbReference type="Proteomes" id="UP001322277"/>
    </source>
</evidence>
<name>A0AAX4IAX9_9PEZI</name>
<feature type="region of interest" description="Disordered" evidence="1">
    <location>
        <begin position="58"/>
        <end position="105"/>
    </location>
</feature>